<comment type="caution">
    <text evidence="1">The sequence shown here is derived from an EMBL/GenBank/DDBJ whole genome shotgun (WGS) entry which is preliminary data.</text>
</comment>
<organism evidence="1 2">
    <name type="scientific">Caminibacter pacificus</name>
    <dbReference type="NCBI Taxonomy" id="1424653"/>
    <lineage>
        <taxon>Bacteria</taxon>
        <taxon>Pseudomonadati</taxon>
        <taxon>Campylobacterota</taxon>
        <taxon>Epsilonproteobacteria</taxon>
        <taxon>Nautiliales</taxon>
        <taxon>Nautiliaceae</taxon>
        <taxon>Caminibacter</taxon>
    </lineage>
</organism>
<sequence length="139" mass="17048">MNFVMSKSLYIYNYFKAKKCLIKKDFLCAYENFVKAEKYNDKDYSLYIYKGISEFFLKEFESSLYTLQRALLMIESDKKLNKDEKNYLKKYLFGFIIDILKILNKEESLNEYLKIYKKLKFDRKNINKNFFYDYPLESD</sequence>
<name>A0AAJ4RC47_9BACT</name>
<dbReference type="AlphaFoldDB" id="A0AAJ4RC47"/>
<dbReference type="Proteomes" id="UP000272781">
    <property type="component" value="Unassembled WGS sequence"/>
</dbReference>
<protein>
    <submittedName>
        <fullName evidence="1">Uncharacterized protein</fullName>
    </submittedName>
</protein>
<evidence type="ECO:0000313" key="1">
    <source>
        <dbReference type="EMBL" id="ROR39536.1"/>
    </source>
</evidence>
<proteinExistence type="predicted"/>
<reference evidence="1 2" key="1">
    <citation type="submission" date="2018-11" db="EMBL/GenBank/DDBJ databases">
        <title>Genomic Encyclopedia of Type Strains, Phase IV (KMG-IV): sequencing the most valuable type-strain genomes for metagenomic binning, comparative biology and taxonomic classification.</title>
        <authorList>
            <person name="Goeker M."/>
        </authorList>
    </citation>
    <scope>NUCLEOTIDE SEQUENCE [LARGE SCALE GENOMIC DNA]</scope>
    <source>
        <strain evidence="1 2">DSM 27783</strain>
    </source>
</reference>
<accession>A0AAJ4RC47</accession>
<evidence type="ECO:0000313" key="2">
    <source>
        <dbReference type="Proteomes" id="UP000272781"/>
    </source>
</evidence>
<dbReference type="EMBL" id="RJVK01000003">
    <property type="protein sequence ID" value="ROR39536.1"/>
    <property type="molecule type" value="Genomic_DNA"/>
</dbReference>
<gene>
    <name evidence="1" type="ORF">EDC58_1476</name>
</gene>